<protein>
    <submittedName>
        <fullName evidence="3">Mobility group protein 1B-like</fullName>
    </submittedName>
</protein>
<dbReference type="SMART" id="SM00398">
    <property type="entry name" value="HMG"/>
    <property type="match status" value="1"/>
</dbReference>
<dbReference type="EMBL" id="AP029263">
    <property type="protein sequence ID" value="BFF92406.1"/>
    <property type="molecule type" value="Genomic_DNA"/>
</dbReference>
<dbReference type="Pfam" id="PF00505">
    <property type="entry name" value="HMG_box"/>
    <property type="match status" value="1"/>
</dbReference>
<dbReference type="InterPro" id="IPR036910">
    <property type="entry name" value="HMG_box_dom_sf"/>
</dbReference>
<dbReference type="GO" id="GO:0005634">
    <property type="term" value="C:nucleus"/>
    <property type="evidence" value="ECO:0007669"/>
    <property type="project" value="UniProtKB-UniRule"/>
</dbReference>
<reference evidence="3 4" key="1">
    <citation type="submission" date="2024-02" db="EMBL/GenBank/DDBJ databases">
        <title>A chromosome-level genome assembly of Drosophila madeirensis, a fruit fly species endemic to Madeira island.</title>
        <authorList>
            <person name="Tomihara K."/>
            <person name="Llopart A."/>
            <person name="Yamamoto D."/>
        </authorList>
    </citation>
    <scope>NUCLEOTIDE SEQUENCE [LARGE SCALE GENOMIC DNA]</scope>
    <source>
        <strain evidence="3 4">RF1</strain>
    </source>
</reference>
<feature type="domain" description="HMG box" evidence="2">
    <location>
        <begin position="5"/>
        <end position="78"/>
    </location>
</feature>
<dbReference type="PROSITE" id="PS50118">
    <property type="entry name" value="HMG_BOX_2"/>
    <property type="match status" value="1"/>
</dbReference>
<evidence type="ECO:0000313" key="4">
    <source>
        <dbReference type="Proteomes" id="UP001500889"/>
    </source>
</evidence>
<dbReference type="AlphaFoldDB" id="A0AAU9F9T8"/>
<keyword evidence="1" id="KW-0238">DNA-binding</keyword>
<feature type="DNA-binding region" description="HMG box" evidence="1">
    <location>
        <begin position="5"/>
        <end position="78"/>
    </location>
</feature>
<keyword evidence="1" id="KW-0539">Nucleus</keyword>
<evidence type="ECO:0000256" key="1">
    <source>
        <dbReference type="PROSITE-ProRule" id="PRU00267"/>
    </source>
</evidence>
<dbReference type="InterPro" id="IPR009071">
    <property type="entry name" value="HMG_box_dom"/>
</dbReference>
<dbReference type="SUPFAM" id="SSF47095">
    <property type="entry name" value="HMG-box"/>
    <property type="match status" value="1"/>
</dbReference>
<proteinExistence type="predicted"/>
<dbReference type="Gene3D" id="1.10.30.10">
    <property type="entry name" value="High mobility group box domain"/>
    <property type="match status" value="1"/>
</dbReference>
<gene>
    <name evidence="3" type="ORF">DMAD_10472</name>
</gene>
<dbReference type="Proteomes" id="UP001500889">
    <property type="component" value="Chromosome O"/>
</dbReference>
<accession>A0AAU9F9T8</accession>
<evidence type="ECO:0000313" key="3">
    <source>
        <dbReference type="EMBL" id="BFF92406.1"/>
    </source>
</evidence>
<sequence length="92" mass="11117">MPPRPKRSASSFMLWLNTKGRGYIKQQHPGYSITQVGRREEEIWRKMGENEKDKWKSQASLAMINYKRKMGIFISKYRRLHYQYSKSQFNVQ</sequence>
<name>A0AAU9F9T8_DROMD</name>
<keyword evidence="4" id="KW-1185">Reference proteome</keyword>
<evidence type="ECO:0000259" key="2">
    <source>
        <dbReference type="PROSITE" id="PS50118"/>
    </source>
</evidence>
<organism evidence="3 4">
    <name type="scientific">Drosophila madeirensis</name>
    <name type="common">Fruit fly</name>
    <dbReference type="NCBI Taxonomy" id="30013"/>
    <lineage>
        <taxon>Eukaryota</taxon>
        <taxon>Metazoa</taxon>
        <taxon>Ecdysozoa</taxon>
        <taxon>Arthropoda</taxon>
        <taxon>Hexapoda</taxon>
        <taxon>Insecta</taxon>
        <taxon>Pterygota</taxon>
        <taxon>Neoptera</taxon>
        <taxon>Endopterygota</taxon>
        <taxon>Diptera</taxon>
        <taxon>Brachycera</taxon>
        <taxon>Muscomorpha</taxon>
        <taxon>Ephydroidea</taxon>
        <taxon>Drosophilidae</taxon>
        <taxon>Drosophila</taxon>
        <taxon>Sophophora</taxon>
    </lineage>
</organism>
<dbReference type="GO" id="GO:0003677">
    <property type="term" value="F:DNA binding"/>
    <property type="evidence" value="ECO:0007669"/>
    <property type="project" value="UniProtKB-UniRule"/>
</dbReference>